<dbReference type="EMBL" id="LS483343">
    <property type="protein sequence ID" value="SQF39975.1"/>
    <property type="molecule type" value="Genomic_DNA"/>
</dbReference>
<dbReference type="PANTHER" id="PTHR30614">
    <property type="entry name" value="MEMBRANE COMPONENT OF AMINO ACID ABC TRANSPORTER"/>
    <property type="match status" value="1"/>
</dbReference>
<name>A0A2X3VQH8_9STRE</name>
<dbReference type="SUPFAM" id="SSF161098">
    <property type="entry name" value="MetI-like"/>
    <property type="match status" value="1"/>
</dbReference>
<evidence type="ECO:0000256" key="3">
    <source>
        <dbReference type="ARBA" id="ARBA00022448"/>
    </source>
</evidence>
<evidence type="ECO:0000256" key="6">
    <source>
        <dbReference type="ARBA" id="ARBA00022970"/>
    </source>
</evidence>
<dbReference type="RefSeq" id="WP_018029525.1">
    <property type="nucleotide sequence ID" value="NZ_CAMCCF010000003.1"/>
</dbReference>
<dbReference type="InterPro" id="IPR043429">
    <property type="entry name" value="ArtM/GltK/GlnP/TcyL/YhdX-like"/>
</dbReference>
<keyword evidence="6" id="KW-0029">Amino-acid transport</keyword>
<reference evidence="11 12" key="1">
    <citation type="submission" date="2018-06" db="EMBL/GenBank/DDBJ databases">
        <authorList>
            <consortium name="Pathogen Informatics"/>
            <person name="Doyle S."/>
        </authorList>
    </citation>
    <scope>NUCLEOTIDE SEQUENCE [LARGE SCALE GENOMIC DNA]</scope>
    <source>
        <strain evidence="11 12">NCTC12278</strain>
    </source>
</reference>
<dbReference type="InterPro" id="IPR000515">
    <property type="entry name" value="MetI-like"/>
</dbReference>
<feature type="transmembrane region" description="Helical" evidence="9">
    <location>
        <begin position="199"/>
        <end position="220"/>
    </location>
</feature>
<dbReference type="KEGG" id="sfer:NCTC12278_00663"/>
<dbReference type="Gene3D" id="1.10.3720.10">
    <property type="entry name" value="MetI-like"/>
    <property type="match status" value="1"/>
</dbReference>
<dbReference type="OrthoDB" id="9787841at2"/>
<dbReference type="AlphaFoldDB" id="A0A2X3VQH8"/>
<keyword evidence="12" id="KW-1185">Reference proteome</keyword>
<feature type="transmembrane region" description="Helical" evidence="9">
    <location>
        <begin position="170"/>
        <end position="193"/>
    </location>
</feature>
<dbReference type="PROSITE" id="PS50928">
    <property type="entry name" value="ABC_TM1"/>
    <property type="match status" value="1"/>
</dbReference>
<accession>A0A2X3VQH8</accession>
<keyword evidence="3 9" id="KW-0813">Transport</keyword>
<dbReference type="Pfam" id="PF00528">
    <property type="entry name" value="BPD_transp_1"/>
    <property type="match status" value="1"/>
</dbReference>
<comment type="similarity">
    <text evidence="2">Belongs to the binding-protein-dependent transport system permease family. HisMQ subfamily.</text>
</comment>
<organism evidence="11 12">
    <name type="scientific">Streptococcus ferus</name>
    <dbReference type="NCBI Taxonomy" id="1345"/>
    <lineage>
        <taxon>Bacteria</taxon>
        <taxon>Bacillati</taxon>
        <taxon>Bacillota</taxon>
        <taxon>Bacilli</taxon>
        <taxon>Lactobacillales</taxon>
        <taxon>Streptococcaceae</taxon>
        <taxon>Streptococcus</taxon>
    </lineage>
</organism>
<dbReference type="InterPro" id="IPR035906">
    <property type="entry name" value="MetI-like_sf"/>
</dbReference>
<evidence type="ECO:0000256" key="8">
    <source>
        <dbReference type="ARBA" id="ARBA00023136"/>
    </source>
</evidence>
<feature type="transmembrane region" description="Helical" evidence="9">
    <location>
        <begin position="30"/>
        <end position="54"/>
    </location>
</feature>
<evidence type="ECO:0000313" key="11">
    <source>
        <dbReference type="EMBL" id="SQF39975.1"/>
    </source>
</evidence>
<evidence type="ECO:0000259" key="10">
    <source>
        <dbReference type="PROSITE" id="PS50928"/>
    </source>
</evidence>
<keyword evidence="8 9" id="KW-0472">Membrane</keyword>
<protein>
    <submittedName>
        <fullName evidence="11">Putative glutamine transport system permease protein</fullName>
    </submittedName>
</protein>
<feature type="transmembrane region" description="Helical" evidence="9">
    <location>
        <begin position="95"/>
        <end position="115"/>
    </location>
</feature>
<dbReference type="NCBIfam" id="TIGR01726">
    <property type="entry name" value="HEQRo_perm_3TM"/>
    <property type="match status" value="1"/>
</dbReference>
<keyword evidence="5 9" id="KW-0812">Transmembrane</keyword>
<evidence type="ECO:0000256" key="5">
    <source>
        <dbReference type="ARBA" id="ARBA00022692"/>
    </source>
</evidence>
<feature type="transmembrane region" description="Helical" evidence="9">
    <location>
        <begin position="66"/>
        <end position="89"/>
    </location>
</feature>
<sequence>MTILTTVTSPFALERWSAFFANFGDFAKGFLYTLGMSAAALLLSLILGIIFGAMSSSKNKILKGIARIYVEIFQNTPLLVQFVFVYYGLAIMTSGAIMISTFFTAVLCVGVYHGAYIAEVIRSGIEAVPRGQTEAALSQGFTYKQTMSLIILPQAIRTILPPMTNQVVNLIKNTSTVAIISGADIMFTAKAWAYETTNYVPAFAGAALLYFIMCFPLATWARRKEEENKKAYSL</sequence>
<feature type="domain" description="ABC transmembrane type-1" evidence="10">
    <location>
        <begin position="30"/>
        <end position="221"/>
    </location>
</feature>
<evidence type="ECO:0000313" key="12">
    <source>
        <dbReference type="Proteomes" id="UP000249495"/>
    </source>
</evidence>
<dbReference type="InterPro" id="IPR010065">
    <property type="entry name" value="AA_ABC_transptr_permease_3TM"/>
</dbReference>
<dbReference type="CDD" id="cd06261">
    <property type="entry name" value="TM_PBP2"/>
    <property type="match status" value="1"/>
</dbReference>
<evidence type="ECO:0000256" key="4">
    <source>
        <dbReference type="ARBA" id="ARBA00022475"/>
    </source>
</evidence>
<keyword evidence="7 9" id="KW-1133">Transmembrane helix</keyword>
<evidence type="ECO:0000256" key="7">
    <source>
        <dbReference type="ARBA" id="ARBA00022989"/>
    </source>
</evidence>
<dbReference type="Proteomes" id="UP000249495">
    <property type="component" value="Chromosome 1"/>
</dbReference>
<gene>
    <name evidence="11" type="primary">yecS_2</name>
    <name evidence="11" type="ORF">NCTC12278_00663</name>
</gene>
<dbReference type="STRING" id="1123303.GCA_000372425_00196"/>
<dbReference type="GO" id="GO:0006865">
    <property type="term" value="P:amino acid transport"/>
    <property type="evidence" value="ECO:0007669"/>
    <property type="project" value="UniProtKB-KW"/>
</dbReference>
<comment type="subcellular location">
    <subcellularLocation>
        <location evidence="1 9">Cell membrane</location>
        <topology evidence="1 9">Multi-pass membrane protein</topology>
    </subcellularLocation>
</comment>
<evidence type="ECO:0000256" key="9">
    <source>
        <dbReference type="RuleBase" id="RU363032"/>
    </source>
</evidence>
<dbReference type="PANTHER" id="PTHR30614:SF20">
    <property type="entry name" value="GLUTAMINE TRANSPORT SYSTEM PERMEASE PROTEIN GLNP"/>
    <property type="match status" value="1"/>
</dbReference>
<dbReference type="GO" id="GO:0043190">
    <property type="term" value="C:ATP-binding cassette (ABC) transporter complex"/>
    <property type="evidence" value="ECO:0007669"/>
    <property type="project" value="InterPro"/>
</dbReference>
<evidence type="ECO:0000256" key="2">
    <source>
        <dbReference type="ARBA" id="ARBA00010072"/>
    </source>
</evidence>
<dbReference type="GO" id="GO:0022857">
    <property type="term" value="F:transmembrane transporter activity"/>
    <property type="evidence" value="ECO:0007669"/>
    <property type="project" value="InterPro"/>
</dbReference>
<keyword evidence="4" id="KW-1003">Cell membrane</keyword>
<evidence type="ECO:0000256" key="1">
    <source>
        <dbReference type="ARBA" id="ARBA00004651"/>
    </source>
</evidence>
<proteinExistence type="inferred from homology"/>